<organism evidence="1 2">
    <name type="scientific">Selenomonas dianae</name>
    <dbReference type="NCBI Taxonomy" id="135079"/>
    <lineage>
        <taxon>Bacteria</taxon>
        <taxon>Bacillati</taxon>
        <taxon>Bacillota</taxon>
        <taxon>Negativicutes</taxon>
        <taxon>Selenomonadales</taxon>
        <taxon>Selenomonadaceae</taxon>
        <taxon>Selenomonas</taxon>
    </lineage>
</organism>
<reference evidence="1 2" key="1">
    <citation type="journal article" date="2019" name="Int. J. Syst. Evol. Microbiol.">
        <title>The Global Catalogue of Microorganisms (GCM) 10K type strain sequencing project: providing services to taxonomists for standard genome sequencing and annotation.</title>
        <authorList>
            <consortium name="The Broad Institute Genomics Platform"/>
            <consortium name="The Broad Institute Genome Sequencing Center for Infectious Disease"/>
            <person name="Wu L."/>
            <person name="Ma J."/>
        </authorList>
    </citation>
    <scope>NUCLEOTIDE SEQUENCE [LARGE SCALE GENOMIC DNA]</scope>
    <source>
        <strain evidence="1 2">JCM 8542</strain>
    </source>
</reference>
<evidence type="ECO:0000313" key="1">
    <source>
        <dbReference type="EMBL" id="GAA0213031.1"/>
    </source>
</evidence>
<gene>
    <name evidence="1" type="ORF">GCM10008919_15310</name>
</gene>
<name>A0ABN0T5G9_9FIRM</name>
<proteinExistence type="predicted"/>
<comment type="caution">
    <text evidence="1">The sequence shown here is derived from an EMBL/GenBank/DDBJ whole genome shotgun (WGS) entry which is preliminary data.</text>
</comment>
<evidence type="ECO:0000313" key="2">
    <source>
        <dbReference type="Proteomes" id="UP001500399"/>
    </source>
</evidence>
<accession>A0ABN0T5G9</accession>
<keyword evidence="2" id="KW-1185">Reference proteome</keyword>
<dbReference type="EMBL" id="BAAACR010000012">
    <property type="protein sequence ID" value="GAA0213031.1"/>
    <property type="molecule type" value="Genomic_DNA"/>
</dbReference>
<sequence>MTREGFEKTISAFDDTEAFLCAAHVDGVLAIAVKGPIETVIAGAIQIIVDKAERSDDTMDYLVLASGMLHNAMLSELQRKKEAQE</sequence>
<dbReference type="Proteomes" id="UP001500399">
    <property type="component" value="Unassembled WGS sequence"/>
</dbReference>
<protein>
    <submittedName>
        <fullName evidence="1">Uncharacterized protein</fullName>
    </submittedName>
</protein>
<dbReference type="RefSeq" id="WP_304987490.1">
    <property type="nucleotide sequence ID" value="NZ_BAAACR010000012.1"/>
</dbReference>